<dbReference type="EMBL" id="JAUIRO010000005">
    <property type="protein sequence ID" value="KAK0714092.1"/>
    <property type="molecule type" value="Genomic_DNA"/>
</dbReference>
<dbReference type="InterPro" id="IPR052895">
    <property type="entry name" value="HetReg/Transcr_Mod"/>
</dbReference>
<dbReference type="RefSeq" id="XP_060295414.1">
    <property type="nucleotide sequence ID" value="XM_060438173.1"/>
</dbReference>
<evidence type="ECO:0000313" key="2">
    <source>
        <dbReference type="Proteomes" id="UP001172101"/>
    </source>
</evidence>
<evidence type="ECO:0000313" key="1">
    <source>
        <dbReference type="EMBL" id="KAK0714092.1"/>
    </source>
</evidence>
<proteinExistence type="predicted"/>
<dbReference type="Proteomes" id="UP001172101">
    <property type="component" value="Unassembled WGS sequence"/>
</dbReference>
<dbReference type="AlphaFoldDB" id="A0AA40AE21"/>
<accession>A0AA40AE21</accession>
<organism evidence="1 2">
    <name type="scientific">Lasiosphaeria miniovina</name>
    <dbReference type="NCBI Taxonomy" id="1954250"/>
    <lineage>
        <taxon>Eukaryota</taxon>
        <taxon>Fungi</taxon>
        <taxon>Dikarya</taxon>
        <taxon>Ascomycota</taxon>
        <taxon>Pezizomycotina</taxon>
        <taxon>Sordariomycetes</taxon>
        <taxon>Sordariomycetidae</taxon>
        <taxon>Sordariales</taxon>
        <taxon>Lasiosphaeriaceae</taxon>
        <taxon>Lasiosphaeria</taxon>
    </lineage>
</organism>
<comment type="caution">
    <text evidence="1">The sequence shown here is derived from an EMBL/GenBank/DDBJ whole genome shotgun (WGS) entry which is preliminary data.</text>
</comment>
<dbReference type="Pfam" id="PF26639">
    <property type="entry name" value="Het-6_barrel"/>
    <property type="match status" value="1"/>
</dbReference>
<reference evidence="1" key="1">
    <citation type="submission" date="2023-06" db="EMBL/GenBank/DDBJ databases">
        <title>Genome-scale phylogeny and comparative genomics of the fungal order Sordariales.</title>
        <authorList>
            <consortium name="Lawrence Berkeley National Laboratory"/>
            <person name="Hensen N."/>
            <person name="Bonometti L."/>
            <person name="Westerberg I."/>
            <person name="Brannstrom I.O."/>
            <person name="Guillou S."/>
            <person name="Cros-Aarteil S."/>
            <person name="Calhoun S."/>
            <person name="Haridas S."/>
            <person name="Kuo A."/>
            <person name="Mondo S."/>
            <person name="Pangilinan J."/>
            <person name="Riley R."/>
            <person name="LaButti K."/>
            <person name="Andreopoulos B."/>
            <person name="Lipzen A."/>
            <person name="Chen C."/>
            <person name="Yanf M."/>
            <person name="Daum C."/>
            <person name="Ng V."/>
            <person name="Clum A."/>
            <person name="Steindorff A."/>
            <person name="Ohm R."/>
            <person name="Martin F."/>
            <person name="Silar P."/>
            <person name="Natvig D."/>
            <person name="Lalanne C."/>
            <person name="Gautier V."/>
            <person name="Ament-velasquez S.L."/>
            <person name="Kruys A."/>
            <person name="Hutchinson M.I."/>
            <person name="Powell A.J."/>
            <person name="Barry K."/>
            <person name="Miller A.N."/>
            <person name="Grigoriev I.V."/>
            <person name="Debuchy R."/>
            <person name="Gladieux P."/>
            <person name="Thoren M.H."/>
            <person name="Johannesson H."/>
        </authorList>
    </citation>
    <scope>NUCLEOTIDE SEQUENCE</scope>
    <source>
        <strain evidence="1">SMH2392-1A</strain>
    </source>
</reference>
<dbReference type="GeneID" id="85321443"/>
<keyword evidence="2" id="KW-1185">Reference proteome</keyword>
<dbReference type="PANTHER" id="PTHR24148">
    <property type="entry name" value="ANKYRIN REPEAT DOMAIN-CONTAINING PROTEIN 39 HOMOLOG-RELATED"/>
    <property type="match status" value="1"/>
</dbReference>
<gene>
    <name evidence="1" type="ORF">B0T26DRAFT_650377</name>
</gene>
<sequence length="82" mass="8981">MLGRRLVVTRKGYLGAAPRSAQVGDGVYVLAGGHVPFVLRRDQSGGSAPSTFWLVGDCYVHGLMHGEALRWEGSRWEDVRLV</sequence>
<protein>
    <submittedName>
        <fullName evidence="1">Uncharacterized protein</fullName>
    </submittedName>
</protein>
<name>A0AA40AE21_9PEZI</name>
<dbReference type="PANTHER" id="PTHR24148:SF64">
    <property type="entry name" value="HETEROKARYON INCOMPATIBILITY DOMAIN-CONTAINING PROTEIN"/>
    <property type="match status" value="1"/>
</dbReference>